<feature type="short sequence motif" description="TonB C-terminal box" evidence="10">
    <location>
        <begin position="911"/>
        <end position="928"/>
    </location>
</feature>
<evidence type="ECO:0000256" key="10">
    <source>
        <dbReference type="PROSITE-ProRule" id="PRU10144"/>
    </source>
</evidence>
<keyword evidence="6 11" id="KW-0798">TonB box</keyword>
<evidence type="ECO:0000256" key="5">
    <source>
        <dbReference type="ARBA" id="ARBA00022729"/>
    </source>
</evidence>
<dbReference type="PANTHER" id="PTHR40980">
    <property type="entry name" value="PLUG DOMAIN-CONTAINING PROTEIN"/>
    <property type="match status" value="1"/>
</dbReference>
<dbReference type="InterPro" id="IPR037066">
    <property type="entry name" value="Plug_dom_sf"/>
</dbReference>
<dbReference type="InterPro" id="IPR039426">
    <property type="entry name" value="TonB-dep_rcpt-like"/>
</dbReference>
<comment type="caution">
    <text evidence="16">The sequence shown here is derived from an EMBL/GenBank/DDBJ whole genome shotgun (WGS) entry which is preliminary data.</text>
</comment>
<keyword evidence="16" id="KW-0675">Receptor</keyword>
<keyword evidence="3 9" id="KW-1134">Transmembrane beta strand</keyword>
<evidence type="ECO:0000256" key="2">
    <source>
        <dbReference type="ARBA" id="ARBA00022448"/>
    </source>
</evidence>
<accession>A0AAJ1FB29</accession>
<dbReference type="RefSeq" id="WP_240591006.1">
    <property type="nucleotide sequence ID" value="NZ_JAKUDL010000003.1"/>
</dbReference>
<feature type="chain" id="PRO_5042556184" evidence="13">
    <location>
        <begin position="24"/>
        <end position="928"/>
    </location>
</feature>
<keyword evidence="8 9" id="KW-0998">Cell outer membrane</keyword>
<sequence>MKQHTLALAIGWALAGAILPAWGAEPNTNDQTTESTVEESSDKQAVDEVIEVRGIRSSLKEGQEIKKLADNVVDAIVAEDIGKFPDENIAEALQRIPGVSVSRSNGEGQTVTVRGLTGNYNITTLNGRKLASDNPSRDFNYDVIASELISQVQVHKTPQAHLTEGGIGAVIDVKTARPLDMGEFVLAGSLRGAYNERAESLDPRASLLISDTFLDDTFGALFSLTHSKYTNRHDAYGAASFHAREVDIGADGNVEYANARFPGYVQLTSYEDERERTGSTFALQYRPLDNLDITLDGLYSQYDIDSRGKQLSVVTYSEWWLPAPNGTYTDALIGDDGWADRLAWEGPALMDIVDTRSPRRNTTWQLGLNFAWMLDDLTLTLDMAESRAKNENNGDNKYIVARSGIQSASVDWTSGGDVPDILLSEPVTPDGTFGAWYTNSDGIGVEDKTRHFAFDGVWENEGLFSKLMFGVGYDTQKKDRLTFRSVNPSIFAGENLDKVNAPSSALVNFYGHEWWQLPSSVMLPGGINDFMNGIDANIPDDWASVDVDALYDYLATLDPAAAALLQPELKLAQTFSIEENIFNAYVETNLTDSVFDMPYLVNLGLRYVRTDVTSSGYTQNIHKLEFDANGDPVDDSWMATQPVAEDYNYDNWLPSINAKLDVTDELVLRASWSQVISRPSLWELSPYTYIGITPNEQGVRYLEMSVPDLKPYTADQFDTALEWYYSDEGTLALATFYKDVASFIKWDKTQEEIGGQPFEVWRPYNDDRSSLIRGFEIAWLQTFDALLPFEGLGIQANYTYNDSVSAETDDEGNHKPFPGLSDDQYNLVAFYEHEGFEARIAYNYRSGFYLGEAWSWVDNDWLAEERWANASSWLDMSMSYDINDNFTVTADVTNLEDKVYTEYLADPSHITYAASYGRRFSLGLRARF</sequence>
<evidence type="ECO:0000256" key="3">
    <source>
        <dbReference type="ARBA" id="ARBA00022452"/>
    </source>
</evidence>
<dbReference type="NCBIfam" id="TIGR01782">
    <property type="entry name" value="TonB-Xanth-Caul"/>
    <property type="match status" value="1"/>
</dbReference>
<dbReference type="InterPro" id="IPR036942">
    <property type="entry name" value="Beta-barrel_TonB_sf"/>
</dbReference>
<reference evidence="16 17" key="1">
    <citation type="submission" date="2022-02" db="EMBL/GenBank/DDBJ databases">
        <title>The genome sequence of Shewanella sp. 3B26.</title>
        <authorList>
            <person name="Du J."/>
        </authorList>
    </citation>
    <scope>NUCLEOTIDE SEQUENCE [LARGE SCALE GENOMIC DNA]</scope>
    <source>
        <strain evidence="16 17">3B26</strain>
    </source>
</reference>
<evidence type="ECO:0000256" key="9">
    <source>
        <dbReference type="PROSITE-ProRule" id="PRU01360"/>
    </source>
</evidence>
<gene>
    <name evidence="16" type="ORF">MJ923_10325</name>
</gene>
<evidence type="ECO:0000256" key="6">
    <source>
        <dbReference type="ARBA" id="ARBA00023077"/>
    </source>
</evidence>
<organism evidence="16 17">
    <name type="scientific">Shewanella zhuhaiensis</name>
    <dbReference type="NCBI Taxonomy" id="2919576"/>
    <lineage>
        <taxon>Bacteria</taxon>
        <taxon>Pseudomonadati</taxon>
        <taxon>Pseudomonadota</taxon>
        <taxon>Gammaproteobacteria</taxon>
        <taxon>Alteromonadales</taxon>
        <taxon>Shewanellaceae</taxon>
        <taxon>Shewanella</taxon>
    </lineage>
</organism>
<dbReference type="EMBL" id="JAKUDL010000003">
    <property type="protein sequence ID" value="MCH4294695.1"/>
    <property type="molecule type" value="Genomic_DNA"/>
</dbReference>
<evidence type="ECO:0000256" key="4">
    <source>
        <dbReference type="ARBA" id="ARBA00022692"/>
    </source>
</evidence>
<dbReference type="PANTHER" id="PTHR40980:SF3">
    <property type="entry name" value="TONB-DEPENDENT RECEPTOR-LIKE BETA-BARREL DOMAIN-CONTAINING PROTEIN"/>
    <property type="match status" value="1"/>
</dbReference>
<keyword evidence="5 13" id="KW-0732">Signal</keyword>
<dbReference type="Pfam" id="PF07715">
    <property type="entry name" value="Plug"/>
    <property type="match status" value="1"/>
</dbReference>
<dbReference type="InterPro" id="IPR012910">
    <property type="entry name" value="Plug_dom"/>
</dbReference>
<protein>
    <submittedName>
        <fullName evidence="16">TonB-dependent receptor</fullName>
    </submittedName>
</protein>
<keyword evidence="2 9" id="KW-0813">Transport</keyword>
<dbReference type="AlphaFoldDB" id="A0AAJ1FB29"/>
<comment type="similarity">
    <text evidence="9 11">Belongs to the TonB-dependent receptor family.</text>
</comment>
<dbReference type="Gene3D" id="2.170.130.10">
    <property type="entry name" value="TonB-dependent receptor, plug domain"/>
    <property type="match status" value="1"/>
</dbReference>
<dbReference type="SUPFAM" id="SSF56935">
    <property type="entry name" value="Porins"/>
    <property type="match status" value="1"/>
</dbReference>
<feature type="compositionally biased region" description="Polar residues" evidence="12">
    <location>
        <begin position="26"/>
        <end position="35"/>
    </location>
</feature>
<evidence type="ECO:0000256" key="13">
    <source>
        <dbReference type="SAM" id="SignalP"/>
    </source>
</evidence>
<dbReference type="InterPro" id="IPR010104">
    <property type="entry name" value="TonB_rcpt_bac"/>
</dbReference>
<dbReference type="Proteomes" id="UP001297581">
    <property type="component" value="Unassembled WGS sequence"/>
</dbReference>
<evidence type="ECO:0000256" key="12">
    <source>
        <dbReference type="SAM" id="MobiDB-lite"/>
    </source>
</evidence>
<evidence type="ECO:0000256" key="7">
    <source>
        <dbReference type="ARBA" id="ARBA00023136"/>
    </source>
</evidence>
<evidence type="ECO:0000259" key="14">
    <source>
        <dbReference type="Pfam" id="PF00593"/>
    </source>
</evidence>
<feature type="region of interest" description="Disordered" evidence="12">
    <location>
        <begin position="25"/>
        <end position="44"/>
    </location>
</feature>
<dbReference type="Pfam" id="PF00593">
    <property type="entry name" value="TonB_dep_Rec_b-barrel"/>
    <property type="match status" value="1"/>
</dbReference>
<feature type="signal peptide" evidence="13">
    <location>
        <begin position="1"/>
        <end position="23"/>
    </location>
</feature>
<feature type="domain" description="TonB-dependent receptor plug" evidence="15">
    <location>
        <begin position="72"/>
        <end position="169"/>
    </location>
</feature>
<comment type="subcellular location">
    <subcellularLocation>
        <location evidence="1 9">Cell outer membrane</location>
        <topology evidence="1 9">Multi-pass membrane protein</topology>
    </subcellularLocation>
</comment>
<proteinExistence type="inferred from homology"/>
<dbReference type="Gene3D" id="2.40.170.20">
    <property type="entry name" value="TonB-dependent receptor, beta-barrel domain"/>
    <property type="match status" value="1"/>
</dbReference>
<evidence type="ECO:0000256" key="11">
    <source>
        <dbReference type="RuleBase" id="RU003357"/>
    </source>
</evidence>
<evidence type="ECO:0000313" key="16">
    <source>
        <dbReference type="EMBL" id="MCH4294695.1"/>
    </source>
</evidence>
<dbReference type="InterPro" id="IPR000531">
    <property type="entry name" value="Beta-barrel_TonB"/>
</dbReference>
<dbReference type="InterPro" id="IPR010917">
    <property type="entry name" value="TonB_rcpt_CS"/>
</dbReference>
<dbReference type="CDD" id="cd01347">
    <property type="entry name" value="ligand_gated_channel"/>
    <property type="match status" value="1"/>
</dbReference>
<evidence type="ECO:0000256" key="8">
    <source>
        <dbReference type="ARBA" id="ARBA00023237"/>
    </source>
</evidence>
<keyword evidence="7 9" id="KW-0472">Membrane</keyword>
<dbReference type="PROSITE" id="PS01156">
    <property type="entry name" value="TONB_DEPENDENT_REC_2"/>
    <property type="match status" value="1"/>
</dbReference>
<evidence type="ECO:0000256" key="1">
    <source>
        <dbReference type="ARBA" id="ARBA00004571"/>
    </source>
</evidence>
<name>A0AAJ1FB29_9GAMM</name>
<evidence type="ECO:0000313" key="17">
    <source>
        <dbReference type="Proteomes" id="UP001297581"/>
    </source>
</evidence>
<dbReference type="PROSITE" id="PS52016">
    <property type="entry name" value="TONB_DEPENDENT_REC_3"/>
    <property type="match status" value="1"/>
</dbReference>
<keyword evidence="4 9" id="KW-0812">Transmembrane</keyword>
<keyword evidence="17" id="KW-1185">Reference proteome</keyword>
<dbReference type="GO" id="GO:0009279">
    <property type="term" value="C:cell outer membrane"/>
    <property type="evidence" value="ECO:0007669"/>
    <property type="project" value="UniProtKB-SubCell"/>
</dbReference>
<feature type="domain" description="TonB-dependent receptor-like beta-barrel" evidence="14">
    <location>
        <begin position="411"/>
        <end position="895"/>
    </location>
</feature>
<evidence type="ECO:0000259" key="15">
    <source>
        <dbReference type="Pfam" id="PF07715"/>
    </source>
</evidence>